<name>A0A2T4JHR5_9RHOB</name>
<dbReference type="AlphaFoldDB" id="A0A2T4JHR5"/>
<dbReference type="RefSeq" id="WP_107325089.1">
    <property type="nucleotide sequence ID" value="NZ_NHSP01000055.1"/>
</dbReference>
<reference evidence="1 2" key="1">
    <citation type="submission" date="2018-03" db="EMBL/GenBank/DDBJ databases">
        <title>Rhodobacter veldkampii.</title>
        <authorList>
            <person name="Meyer T.E."/>
            <person name="Miller S."/>
            <person name="Lodha T."/>
            <person name="Gandham S."/>
            <person name="Chintalapati S."/>
            <person name="Chintalapati V.R."/>
        </authorList>
    </citation>
    <scope>NUCLEOTIDE SEQUENCE [LARGE SCALE GENOMIC DNA]</scope>
    <source>
        <strain evidence="1 2">DSM 11550</strain>
    </source>
</reference>
<protein>
    <recommendedName>
        <fullName evidence="3">DUF4156 domain-containing protein</fullName>
    </recommendedName>
</protein>
<accession>A0A2T4JHR5</accession>
<proteinExistence type="predicted"/>
<dbReference type="Proteomes" id="UP000241899">
    <property type="component" value="Unassembled WGS sequence"/>
</dbReference>
<comment type="caution">
    <text evidence="1">The sequence shown here is derived from an EMBL/GenBank/DDBJ whole genome shotgun (WGS) entry which is preliminary data.</text>
</comment>
<dbReference type="EMBL" id="PZKF01000018">
    <property type="protein sequence ID" value="PTE17436.1"/>
    <property type="molecule type" value="Genomic_DNA"/>
</dbReference>
<sequence length="100" mass="10595">MKQALPFAMILALGACSDPGFRGVPEVQAVDQSAVAGCTLVANVSMKPGVYGPVLAEQGVKYARNKIMEDARAAGANRVVFDPVQPGVEVYELRATAWRC</sequence>
<dbReference type="OrthoDB" id="7689238at2"/>
<evidence type="ECO:0000313" key="1">
    <source>
        <dbReference type="EMBL" id="PTE17436.1"/>
    </source>
</evidence>
<organism evidence="1 2">
    <name type="scientific">Phaeovulum veldkampii DSM 11550</name>
    <dbReference type="NCBI Taxonomy" id="1185920"/>
    <lineage>
        <taxon>Bacteria</taxon>
        <taxon>Pseudomonadati</taxon>
        <taxon>Pseudomonadota</taxon>
        <taxon>Alphaproteobacteria</taxon>
        <taxon>Rhodobacterales</taxon>
        <taxon>Paracoccaceae</taxon>
        <taxon>Phaeovulum</taxon>
    </lineage>
</organism>
<evidence type="ECO:0008006" key="3">
    <source>
        <dbReference type="Google" id="ProtNLM"/>
    </source>
</evidence>
<evidence type="ECO:0000313" key="2">
    <source>
        <dbReference type="Proteomes" id="UP000241899"/>
    </source>
</evidence>
<dbReference type="PROSITE" id="PS51257">
    <property type="entry name" value="PROKAR_LIPOPROTEIN"/>
    <property type="match status" value="1"/>
</dbReference>
<gene>
    <name evidence="1" type="ORF">C5F46_09325</name>
</gene>
<keyword evidence="2" id="KW-1185">Reference proteome</keyword>